<protein>
    <submittedName>
        <fullName evidence="8">Cytochrome d ubiquinol oxidase subunit II</fullName>
    </submittedName>
</protein>
<comment type="subcellular location">
    <subcellularLocation>
        <location evidence="1">Cell membrane</location>
        <topology evidence="1">Multi-pass membrane protein</topology>
    </subcellularLocation>
</comment>
<dbReference type="GO" id="GO:0005886">
    <property type="term" value="C:plasma membrane"/>
    <property type="evidence" value="ECO:0007669"/>
    <property type="project" value="UniProtKB-SubCell"/>
</dbReference>
<evidence type="ECO:0000256" key="1">
    <source>
        <dbReference type="ARBA" id="ARBA00004651"/>
    </source>
</evidence>
<organism evidence="8 9">
    <name type="scientific">Phreatobacter aquaticus</name>
    <dbReference type="NCBI Taxonomy" id="2570229"/>
    <lineage>
        <taxon>Bacteria</taxon>
        <taxon>Pseudomonadati</taxon>
        <taxon>Pseudomonadota</taxon>
        <taxon>Alphaproteobacteria</taxon>
        <taxon>Hyphomicrobiales</taxon>
        <taxon>Phreatobacteraceae</taxon>
        <taxon>Phreatobacter</taxon>
    </lineage>
</organism>
<dbReference type="EMBL" id="CP039865">
    <property type="protein sequence ID" value="QCK86451.1"/>
    <property type="molecule type" value="Genomic_DNA"/>
</dbReference>
<keyword evidence="6 7" id="KW-0472">Membrane</keyword>
<keyword evidence="3" id="KW-1003">Cell membrane</keyword>
<dbReference type="KEGG" id="paqt:E8L99_12145"/>
<dbReference type="GO" id="GO:0016682">
    <property type="term" value="F:oxidoreductase activity, acting on diphenols and related substances as donors, oxygen as acceptor"/>
    <property type="evidence" value="ECO:0007669"/>
    <property type="project" value="TreeGrafter"/>
</dbReference>
<sequence>MEPAFWLPVAFAVLMGVSILAYVILDGYDLGVGILLPFAEPSERDRMIASIGPFWDANETWLVLAVGLLLVAFPEAHGVILTTLYLPVTFLLIALVVRGVAFEFRAKAGTPFKRWWDRGFFGGSLVAALSQGYMLGLYVTGFAEGVFVHLFGALTAVCLAAAYAFIGSTWLLWKTEDALQVKAVRWARLTLGSVAIGVAAVSIATPLASPRIFAKWFSFPEIIALAPIPLMTGAIVLGIWIFLKRMPRADHHLDGVPFMAAAMLNVLGFAGLAYSFYPYVVPERLTVWQAAAAPESLMLIFIGTCVVLPMILGYTALSYAVFRGKATDLSYD</sequence>
<feature type="transmembrane region" description="Helical" evidence="7">
    <location>
        <begin position="255"/>
        <end position="277"/>
    </location>
</feature>
<keyword evidence="5 7" id="KW-1133">Transmembrane helix</keyword>
<proteinExistence type="inferred from homology"/>
<feature type="transmembrane region" description="Helical" evidence="7">
    <location>
        <begin position="120"/>
        <end position="140"/>
    </location>
</feature>
<comment type="similarity">
    <text evidence="2">Belongs to the cytochrome ubiquinol oxidase subunit 2 family.</text>
</comment>
<evidence type="ECO:0000313" key="9">
    <source>
        <dbReference type="Proteomes" id="UP000298588"/>
    </source>
</evidence>
<dbReference type="RefSeq" id="WP_137099782.1">
    <property type="nucleotide sequence ID" value="NZ_CP039865.1"/>
</dbReference>
<accession>A0A4D7QIF0</accession>
<feature type="transmembrane region" description="Helical" evidence="7">
    <location>
        <begin position="297"/>
        <end position="322"/>
    </location>
</feature>
<dbReference type="Proteomes" id="UP000298588">
    <property type="component" value="Chromosome"/>
</dbReference>
<evidence type="ECO:0000256" key="5">
    <source>
        <dbReference type="ARBA" id="ARBA00022989"/>
    </source>
</evidence>
<dbReference type="OrthoDB" id="9776710at2"/>
<gene>
    <name evidence="8" type="ORF">E8L99_12145</name>
</gene>
<dbReference type="PANTHER" id="PTHR43141">
    <property type="entry name" value="CYTOCHROME BD2 SUBUNIT II"/>
    <property type="match status" value="1"/>
</dbReference>
<feature type="transmembrane region" description="Helical" evidence="7">
    <location>
        <begin position="79"/>
        <end position="100"/>
    </location>
</feature>
<evidence type="ECO:0000313" key="8">
    <source>
        <dbReference type="EMBL" id="QCK86451.1"/>
    </source>
</evidence>
<evidence type="ECO:0000256" key="2">
    <source>
        <dbReference type="ARBA" id="ARBA00007543"/>
    </source>
</evidence>
<dbReference type="PANTHER" id="PTHR43141:SF2">
    <property type="entry name" value="BLR3729 PROTEIN"/>
    <property type="match status" value="1"/>
</dbReference>
<feature type="transmembrane region" description="Helical" evidence="7">
    <location>
        <begin position="146"/>
        <end position="173"/>
    </location>
</feature>
<name>A0A4D7QIF0_9HYPH</name>
<dbReference type="AlphaFoldDB" id="A0A4D7QIF0"/>
<evidence type="ECO:0000256" key="4">
    <source>
        <dbReference type="ARBA" id="ARBA00022692"/>
    </source>
</evidence>
<feature type="transmembrane region" description="Helical" evidence="7">
    <location>
        <begin position="222"/>
        <end position="243"/>
    </location>
</feature>
<keyword evidence="4 7" id="KW-0812">Transmembrane</keyword>
<keyword evidence="9" id="KW-1185">Reference proteome</keyword>
<dbReference type="GO" id="GO:0009055">
    <property type="term" value="F:electron transfer activity"/>
    <property type="evidence" value="ECO:0007669"/>
    <property type="project" value="TreeGrafter"/>
</dbReference>
<dbReference type="InterPro" id="IPR003317">
    <property type="entry name" value="Cyt-d_oxidase_su2"/>
</dbReference>
<feature type="transmembrane region" description="Helical" evidence="7">
    <location>
        <begin position="6"/>
        <end position="25"/>
    </location>
</feature>
<dbReference type="GO" id="GO:0070069">
    <property type="term" value="C:cytochrome complex"/>
    <property type="evidence" value="ECO:0007669"/>
    <property type="project" value="TreeGrafter"/>
</dbReference>
<dbReference type="Pfam" id="PF02322">
    <property type="entry name" value="Cyt_bd_oxida_II"/>
    <property type="match status" value="1"/>
</dbReference>
<evidence type="ECO:0000256" key="6">
    <source>
        <dbReference type="ARBA" id="ARBA00023136"/>
    </source>
</evidence>
<feature type="transmembrane region" description="Helical" evidence="7">
    <location>
        <begin position="185"/>
        <end position="207"/>
    </location>
</feature>
<dbReference type="GO" id="GO:0019646">
    <property type="term" value="P:aerobic electron transport chain"/>
    <property type="evidence" value="ECO:0007669"/>
    <property type="project" value="TreeGrafter"/>
</dbReference>
<reference evidence="8 9" key="1">
    <citation type="submission" date="2019-04" db="EMBL/GenBank/DDBJ databases">
        <title>Phreatobacter aquaticus sp. nov.</title>
        <authorList>
            <person name="Choi A."/>
            <person name="Baek K."/>
        </authorList>
    </citation>
    <scope>NUCLEOTIDE SEQUENCE [LARGE SCALE GENOMIC DNA]</scope>
    <source>
        <strain evidence="8 9">NMCR1094</strain>
    </source>
</reference>
<evidence type="ECO:0000256" key="7">
    <source>
        <dbReference type="SAM" id="Phobius"/>
    </source>
</evidence>
<evidence type="ECO:0000256" key="3">
    <source>
        <dbReference type="ARBA" id="ARBA00022475"/>
    </source>
</evidence>